<evidence type="ECO:0000313" key="4">
    <source>
        <dbReference type="Proteomes" id="UP000609531"/>
    </source>
</evidence>
<keyword evidence="4" id="KW-1185">Reference proteome</keyword>
<dbReference type="Gene3D" id="3.10.310.10">
    <property type="entry name" value="Diaminopimelate Epimerase, Chain A, domain 1"/>
    <property type="match status" value="2"/>
</dbReference>
<protein>
    <submittedName>
        <fullName evidence="3">Methylitaconate delta2-delta3-isomerase</fullName>
    </submittedName>
</protein>
<gene>
    <name evidence="3" type="ORF">JCR33_15440</name>
</gene>
<keyword evidence="2" id="KW-0413">Isomerase</keyword>
<dbReference type="Proteomes" id="UP000609531">
    <property type="component" value="Unassembled WGS sequence"/>
</dbReference>
<comment type="caution">
    <text evidence="3">The sequence shown here is derived from an EMBL/GenBank/DDBJ whole genome shotgun (WGS) entry which is preliminary data.</text>
</comment>
<evidence type="ECO:0000256" key="1">
    <source>
        <dbReference type="ARBA" id="ARBA00007673"/>
    </source>
</evidence>
<dbReference type="RefSeq" id="WP_198882997.1">
    <property type="nucleotide sequence ID" value="NZ_JAEKJA010000012.1"/>
</dbReference>
<evidence type="ECO:0000313" key="3">
    <source>
        <dbReference type="EMBL" id="MBJ3777100.1"/>
    </source>
</evidence>
<accession>A0A934MHM9</accession>
<dbReference type="PANTHER" id="PTHR43709:SF2">
    <property type="entry name" value="DUF453 DOMAIN PROTEIN (AFU_ORTHOLOGUE AFUA_6G00360)"/>
    <property type="match status" value="1"/>
</dbReference>
<dbReference type="InterPro" id="IPR007400">
    <property type="entry name" value="PrpF-like"/>
</dbReference>
<dbReference type="GO" id="GO:0016853">
    <property type="term" value="F:isomerase activity"/>
    <property type="evidence" value="ECO:0007669"/>
    <property type="project" value="UniProtKB-KW"/>
</dbReference>
<name>A0A934MHM9_9HYPH</name>
<dbReference type="SUPFAM" id="SSF54506">
    <property type="entry name" value="Diaminopimelate epimerase-like"/>
    <property type="match status" value="2"/>
</dbReference>
<comment type="similarity">
    <text evidence="1">Belongs to the PrpF family.</text>
</comment>
<dbReference type="EMBL" id="JAEKJA010000012">
    <property type="protein sequence ID" value="MBJ3777100.1"/>
    <property type="molecule type" value="Genomic_DNA"/>
</dbReference>
<sequence>MTQSLSCTLMRGGSSKAVILSESELPPPGPARDGIILKVFGSPDRRQIDGLGGADPLTSKLAIVGPPTVPEADIDYTFAQVGIEVGYVDYTGNCGNVLAAVAAYAVNAGYVAARGAAVNVRVHLTNTGRCVEARVACADGRAAEAGEATVAGVPGTGAPILLDFGATVGSSTGSLLPTGRPVDRVTVPGVGEVELSIVDAGNPMAFIALEALGLAATDGPAEIDPRSDLIDRVEAIRTHVATMCGIVMADGSVSENIPLLAAVGSPAAYKAYGSGALVSADEVDFISREFFCRSLHKAYGVAETVCTAAAACTPGTLVHRLRGAAADAETVRFGHPSGVIRAEVRLGAKAPFIGVVRTARLIMDGKVYV</sequence>
<organism evidence="3 4">
    <name type="scientific">Acuticoccus mangrovi</name>
    <dbReference type="NCBI Taxonomy" id="2796142"/>
    <lineage>
        <taxon>Bacteria</taxon>
        <taxon>Pseudomonadati</taxon>
        <taxon>Pseudomonadota</taxon>
        <taxon>Alphaproteobacteria</taxon>
        <taxon>Hyphomicrobiales</taxon>
        <taxon>Amorphaceae</taxon>
        <taxon>Acuticoccus</taxon>
    </lineage>
</organism>
<evidence type="ECO:0000256" key="2">
    <source>
        <dbReference type="ARBA" id="ARBA00023235"/>
    </source>
</evidence>
<dbReference type="AlphaFoldDB" id="A0A934MHM9"/>
<reference evidence="3" key="1">
    <citation type="submission" date="2020-12" db="EMBL/GenBank/DDBJ databases">
        <title>Bacterial taxonomy.</title>
        <authorList>
            <person name="Pan X."/>
        </authorList>
    </citation>
    <scope>NUCLEOTIDE SEQUENCE</scope>
    <source>
        <strain evidence="3">B2012</strain>
    </source>
</reference>
<proteinExistence type="inferred from homology"/>
<dbReference type="Pfam" id="PF04303">
    <property type="entry name" value="PrpF"/>
    <property type="match status" value="1"/>
</dbReference>
<dbReference type="PANTHER" id="PTHR43709">
    <property type="entry name" value="ACONITATE ISOMERASE-RELATED"/>
    <property type="match status" value="1"/>
</dbReference>